<dbReference type="AlphaFoldDB" id="A0A4R7VHF0"/>
<organism evidence="1 2">
    <name type="scientific">Actinophytocola oryzae</name>
    <dbReference type="NCBI Taxonomy" id="502181"/>
    <lineage>
        <taxon>Bacteria</taxon>
        <taxon>Bacillati</taxon>
        <taxon>Actinomycetota</taxon>
        <taxon>Actinomycetes</taxon>
        <taxon>Pseudonocardiales</taxon>
        <taxon>Pseudonocardiaceae</taxon>
    </lineage>
</organism>
<evidence type="ECO:0008006" key="3">
    <source>
        <dbReference type="Google" id="ProtNLM"/>
    </source>
</evidence>
<keyword evidence="2" id="KW-1185">Reference proteome</keyword>
<dbReference type="RefSeq" id="WP_133904812.1">
    <property type="nucleotide sequence ID" value="NZ_SOCP01000008.1"/>
</dbReference>
<dbReference type="OrthoDB" id="675629at2"/>
<evidence type="ECO:0000313" key="2">
    <source>
        <dbReference type="Proteomes" id="UP000294927"/>
    </source>
</evidence>
<protein>
    <recommendedName>
        <fullName evidence="3">DUF4280 domain-containing protein</fullName>
    </recommendedName>
</protein>
<evidence type="ECO:0000313" key="1">
    <source>
        <dbReference type="EMBL" id="TDV48766.1"/>
    </source>
</evidence>
<reference evidence="1 2" key="1">
    <citation type="submission" date="2019-03" db="EMBL/GenBank/DDBJ databases">
        <title>Genomic Encyclopedia of Archaeal and Bacterial Type Strains, Phase II (KMG-II): from individual species to whole genera.</title>
        <authorList>
            <person name="Goeker M."/>
        </authorList>
    </citation>
    <scope>NUCLEOTIDE SEQUENCE [LARGE SCALE GENOMIC DNA]</scope>
    <source>
        <strain evidence="1 2">DSM 45499</strain>
    </source>
</reference>
<proteinExistence type="predicted"/>
<name>A0A4R7VHF0_9PSEU</name>
<gene>
    <name evidence="1" type="ORF">CLV71_108126</name>
</gene>
<accession>A0A4R7VHF0</accession>
<dbReference type="EMBL" id="SOCP01000008">
    <property type="protein sequence ID" value="TDV48766.1"/>
    <property type="molecule type" value="Genomic_DNA"/>
</dbReference>
<sequence>MPGFLVQAGAVVTCSHGGQAQPTTVQPRVRLSGAPLLPATTVHTVAGCSFTPPQGNGPCVSAQWVGAVRVRASGVPVLLADSRSVCTPTGTPLVVTVTQQRVRGI</sequence>
<comment type="caution">
    <text evidence="1">The sequence shown here is derived from an EMBL/GenBank/DDBJ whole genome shotgun (WGS) entry which is preliminary data.</text>
</comment>
<dbReference type="Proteomes" id="UP000294927">
    <property type="component" value="Unassembled WGS sequence"/>
</dbReference>